<reference evidence="1" key="1">
    <citation type="submission" date="2020-11" db="EMBL/GenBank/DDBJ databases">
        <title>Isolation and identification of active actinomycetes.</title>
        <authorList>
            <person name="Sun X."/>
        </authorList>
    </citation>
    <scope>NUCLEOTIDE SEQUENCE</scope>
    <source>
        <strain evidence="1">NEAU-A11</strain>
    </source>
</reference>
<sequence>MSNELHIGGNVYGPVAVGSHARAVQRVPPPALNELRTLVAEHRERIPEVERVEQDLDVLDRADLNQKRDAVRRIMARVAAVAPVLAAAESVQALLGG</sequence>
<proteinExistence type="predicted"/>
<accession>A0A931G0E4</accession>
<organism evidence="1 2">
    <name type="scientific">Actinoplanes aureus</name>
    <dbReference type="NCBI Taxonomy" id="2792083"/>
    <lineage>
        <taxon>Bacteria</taxon>
        <taxon>Bacillati</taxon>
        <taxon>Actinomycetota</taxon>
        <taxon>Actinomycetes</taxon>
        <taxon>Micromonosporales</taxon>
        <taxon>Micromonosporaceae</taxon>
        <taxon>Actinoplanes</taxon>
    </lineage>
</organism>
<dbReference type="EMBL" id="JADQTO010000016">
    <property type="protein sequence ID" value="MBG0565785.1"/>
    <property type="molecule type" value="Genomic_DNA"/>
</dbReference>
<dbReference type="RefSeq" id="WP_196417554.1">
    <property type="nucleotide sequence ID" value="NZ_JADQTO010000016.1"/>
</dbReference>
<evidence type="ECO:0000313" key="1">
    <source>
        <dbReference type="EMBL" id="MBG0565785.1"/>
    </source>
</evidence>
<gene>
    <name evidence="1" type="ORF">I4J89_30480</name>
</gene>
<name>A0A931G0E4_9ACTN</name>
<dbReference type="AlphaFoldDB" id="A0A931G0E4"/>
<comment type="caution">
    <text evidence="1">The sequence shown here is derived from an EMBL/GenBank/DDBJ whole genome shotgun (WGS) entry which is preliminary data.</text>
</comment>
<keyword evidence="2" id="KW-1185">Reference proteome</keyword>
<protein>
    <submittedName>
        <fullName evidence="1">Uncharacterized protein</fullName>
    </submittedName>
</protein>
<evidence type="ECO:0000313" key="2">
    <source>
        <dbReference type="Proteomes" id="UP000598146"/>
    </source>
</evidence>
<dbReference type="Proteomes" id="UP000598146">
    <property type="component" value="Unassembled WGS sequence"/>
</dbReference>